<accession>A0ABY1NCC1</accession>
<gene>
    <name evidence="3" type="ORF">SAMN06265339_0198</name>
</gene>
<dbReference type="RefSeq" id="WP_283399708.1">
    <property type="nucleotide sequence ID" value="NZ_FXUB01000001.1"/>
</dbReference>
<dbReference type="InterPro" id="IPR010415">
    <property type="entry name" value="LpxI_C"/>
</dbReference>
<feature type="domain" description="LpxI C-terminal" evidence="1">
    <location>
        <begin position="143"/>
        <end position="263"/>
    </location>
</feature>
<proteinExistence type="predicted"/>
<dbReference type="PANTHER" id="PTHR39962:SF1">
    <property type="entry name" value="LPXI FAMILY PROTEIN"/>
    <property type="match status" value="1"/>
</dbReference>
<name>A0ABY1NCC1_9BACT</name>
<feature type="domain" description="LpxI N-terminal" evidence="2">
    <location>
        <begin position="3"/>
        <end position="132"/>
    </location>
</feature>
<protein>
    <recommendedName>
        <fullName evidence="5">UDP-2,3-diacylglucosamine pyrophosphatase</fullName>
    </recommendedName>
</protein>
<evidence type="ECO:0000313" key="3">
    <source>
        <dbReference type="EMBL" id="SMP04288.1"/>
    </source>
</evidence>
<dbReference type="InterPro" id="IPR053174">
    <property type="entry name" value="LpxI"/>
</dbReference>
<dbReference type="Pfam" id="PF06230">
    <property type="entry name" value="LpxI_C"/>
    <property type="match status" value="1"/>
</dbReference>
<evidence type="ECO:0000313" key="4">
    <source>
        <dbReference type="Proteomes" id="UP001157911"/>
    </source>
</evidence>
<evidence type="ECO:0008006" key="5">
    <source>
        <dbReference type="Google" id="ProtNLM"/>
    </source>
</evidence>
<dbReference type="PANTHER" id="PTHR39962">
    <property type="entry name" value="BLL4848 PROTEIN"/>
    <property type="match status" value="1"/>
</dbReference>
<dbReference type="Pfam" id="PF17930">
    <property type="entry name" value="LpxI_N"/>
    <property type="match status" value="1"/>
</dbReference>
<keyword evidence="4" id="KW-1185">Reference proteome</keyword>
<sequence>MSNLGLLAGKGELPLEFLKSAKEKGYSVTVFALEGITSPSVEEYAGNVFWIKPFKLGKFLSLLKKSEVKNLAILGKVEHRNALSLTGFDFKALSFILSLKDRKPETIIRGIIEEIEKAGVKVIDPTPFLSHLLQPSGVLVGDLEESLKRDMELGMKVAKEIASLDVGQTVVVKDGTVIAVEGIEGTDECIKRGAELSGGGFVVCKAARRRQDMRIDVPTIGKNTVELIGKLGGKALIFEAEKTYLLDKEKIINSAKTFGVTVVGV</sequence>
<comment type="caution">
    <text evidence="3">The sequence shown here is derived from an EMBL/GenBank/DDBJ whole genome shotgun (WGS) entry which is preliminary data.</text>
</comment>
<evidence type="ECO:0000259" key="1">
    <source>
        <dbReference type="Pfam" id="PF06230"/>
    </source>
</evidence>
<dbReference type="Gene3D" id="3.40.50.20">
    <property type="match status" value="1"/>
</dbReference>
<reference evidence="3 4" key="1">
    <citation type="submission" date="2017-05" db="EMBL/GenBank/DDBJ databases">
        <authorList>
            <person name="Varghese N."/>
            <person name="Submissions S."/>
        </authorList>
    </citation>
    <scope>NUCLEOTIDE SEQUENCE [LARGE SCALE GENOMIC DNA]</scope>
    <source>
        <strain evidence="3 4">DSM 15522</strain>
    </source>
</reference>
<dbReference type="Proteomes" id="UP001157911">
    <property type="component" value="Unassembled WGS sequence"/>
</dbReference>
<evidence type="ECO:0000259" key="2">
    <source>
        <dbReference type="Pfam" id="PF17930"/>
    </source>
</evidence>
<dbReference type="InterPro" id="IPR041255">
    <property type="entry name" value="LpxI_N"/>
</dbReference>
<dbReference type="Gene3D" id="3.40.140.80">
    <property type="match status" value="1"/>
</dbReference>
<dbReference type="EMBL" id="FXUB01000001">
    <property type="protein sequence ID" value="SMP04288.1"/>
    <property type="molecule type" value="Genomic_DNA"/>
</dbReference>
<dbReference type="InterPro" id="IPR043167">
    <property type="entry name" value="LpxI_C_sf"/>
</dbReference>
<organism evidence="3 4">
    <name type="scientific">Desulfurobacterium pacificum</name>
    <dbReference type="NCBI Taxonomy" id="240166"/>
    <lineage>
        <taxon>Bacteria</taxon>
        <taxon>Pseudomonadati</taxon>
        <taxon>Aquificota</taxon>
        <taxon>Aquificia</taxon>
        <taxon>Desulfurobacteriales</taxon>
        <taxon>Desulfurobacteriaceae</taxon>
        <taxon>Desulfurobacterium</taxon>
    </lineage>
</organism>